<evidence type="ECO:0000313" key="4">
    <source>
        <dbReference type="Proteomes" id="UP000245383"/>
    </source>
</evidence>
<feature type="region of interest" description="Disordered" evidence="1">
    <location>
        <begin position="104"/>
        <end position="214"/>
    </location>
</feature>
<evidence type="ECO:0000256" key="1">
    <source>
        <dbReference type="SAM" id="MobiDB-lite"/>
    </source>
</evidence>
<feature type="chain" id="PRO_5015493997" evidence="2">
    <location>
        <begin position="17"/>
        <end position="285"/>
    </location>
</feature>
<feature type="compositionally biased region" description="Low complexity" evidence="1">
    <location>
        <begin position="183"/>
        <end position="198"/>
    </location>
</feature>
<name>A0A2T9Z0S8_9FUNG</name>
<proteinExistence type="predicted"/>
<feature type="compositionally biased region" description="Basic residues" evidence="1">
    <location>
        <begin position="199"/>
        <end position="209"/>
    </location>
</feature>
<keyword evidence="4" id="KW-1185">Reference proteome</keyword>
<organism evidence="3 4">
    <name type="scientific">Smittium simulii</name>
    <dbReference type="NCBI Taxonomy" id="133385"/>
    <lineage>
        <taxon>Eukaryota</taxon>
        <taxon>Fungi</taxon>
        <taxon>Fungi incertae sedis</taxon>
        <taxon>Zoopagomycota</taxon>
        <taxon>Kickxellomycotina</taxon>
        <taxon>Harpellomycetes</taxon>
        <taxon>Harpellales</taxon>
        <taxon>Legeriomycetaceae</taxon>
        <taxon>Smittium</taxon>
    </lineage>
</organism>
<reference evidence="3 4" key="1">
    <citation type="journal article" date="2018" name="MBio">
        <title>Comparative Genomics Reveals the Core Gene Toolbox for the Fungus-Insect Symbiosis.</title>
        <authorList>
            <person name="Wang Y."/>
            <person name="Stata M."/>
            <person name="Wang W."/>
            <person name="Stajich J.E."/>
            <person name="White M.M."/>
            <person name="Moncalvo J.M."/>
        </authorList>
    </citation>
    <scope>NUCLEOTIDE SEQUENCE [LARGE SCALE GENOMIC DNA]</scope>
    <source>
        <strain evidence="3 4">SWE-8-4</strain>
    </source>
</reference>
<evidence type="ECO:0000313" key="3">
    <source>
        <dbReference type="EMBL" id="PVU98169.1"/>
    </source>
</evidence>
<evidence type="ECO:0000256" key="2">
    <source>
        <dbReference type="SAM" id="SignalP"/>
    </source>
</evidence>
<comment type="caution">
    <text evidence="3">The sequence shown here is derived from an EMBL/GenBank/DDBJ whole genome shotgun (WGS) entry which is preliminary data.</text>
</comment>
<dbReference type="EMBL" id="MBFR01000002">
    <property type="protein sequence ID" value="PVU98169.1"/>
    <property type="molecule type" value="Genomic_DNA"/>
</dbReference>
<gene>
    <name evidence="3" type="ORF">BB561_000087</name>
</gene>
<protein>
    <submittedName>
        <fullName evidence="3">Uncharacterized protein</fullName>
    </submittedName>
</protein>
<accession>A0A2T9Z0S8</accession>
<sequence>MNKIFVLSALISVIAAQSVVTESIDSKIIDEIRNEYSDFIPAANAAIADIVANDNVTAEATKKALDGQINVPTSYNEEIVKSLLIAAPKILQYPAILGIIDTKTTEETPNDDELSFTLEEPDSSLPDDELSFTLEEPDSSLPDDELSFTLEEPDSSLPDDELSFTLEEPDSSLPDDDSTNPKNSSVENYNSESENTPKYNKKKPKNSKARRIDPRTLYKIRDNYKNFIKAANAAIGDILFKKSYVAKALKKELNGRTTVPRRYNEATIKAILIAAPQILEYSAVR</sequence>
<feature type="signal peptide" evidence="2">
    <location>
        <begin position="1"/>
        <end position="16"/>
    </location>
</feature>
<dbReference type="AlphaFoldDB" id="A0A2T9Z0S8"/>
<dbReference type="Proteomes" id="UP000245383">
    <property type="component" value="Unassembled WGS sequence"/>
</dbReference>
<feature type="compositionally biased region" description="Acidic residues" evidence="1">
    <location>
        <begin position="108"/>
        <end position="178"/>
    </location>
</feature>
<keyword evidence="2" id="KW-0732">Signal</keyword>